<dbReference type="PROSITE" id="PS50213">
    <property type="entry name" value="FAS1"/>
    <property type="match status" value="1"/>
</dbReference>
<dbReference type="Proteomes" id="UP001597557">
    <property type="component" value="Unassembled WGS sequence"/>
</dbReference>
<dbReference type="SMART" id="SM00554">
    <property type="entry name" value="FAS1"/>
    <property type="match status" value="1"/>
</dbReference>
<dbReference type="PANTHER" id="PTHR10900">
    <property type="entry name" value="PERIOSTIN-RELATED"/>
    <property type="match status" value="1"/>
</dbReference>
<dbReference type="InterPro" id="IPR036378">
    <property type="entry name" value="FAS1_dom_sf"/>
</dbReference>
<reference evidence="4" key="1">
    <citation type="journal article" date="2019" name="Int. J. Syst. Evol. Microbiol.">
        <title>The Global Catalogue of Microorganisms (GCM) 10K type strain sequencing project: providing services to taxonomists for standard genome sequencing and annotation.</title>
        <authorList>
            <consortium name="The Broad Institute Genomics Platform"/>
            <consortium name="The Broad Institute Genome Sequencing Center for Infectious Disease"/>
            <person name="Wu L."/>
            <person name="Ma J."/>
        </authorList>
    </citation>
    <scope>NUCLEOTIDE SEQUENCE [LARGE SCALE GENOMIC DNA]</scope>
    <source>
        <strain evidence="4">KCTC 22437</strain>
    </source>
</reference>
<evidence type="ECO:0000313" key="3">
    <source>
        <dbReference type="EMBL" id="MFD2871537.1"/>
    </source>
</evidence>
<gene>
    <name evidence="3" type="ORF">ACFS5N_03585</name>
</gene>
<organism evidence="3 4">
    <name type="scientific">Mucilaginibacter ximonensis</name>
    <dbReference type="NCBI Taxonomy" id="538021"/>
    <lineage>
        <taxon>Bacteria</taxon>
        <taxon>Pseudomonadati</taxon>
        <taxon>Bacteroidota</taxon>
        <taxon>Sphingobacteriia</taxon>
        <taxon>Sphingobacteriales</taxon>
        <taxon>Sphingobacteriaceae</taxon>
        <taxon>Mucilaginibacter</taxon>
    </lineage>
</organism>
<evidence type="ECO:0000259" key="2">
    <source>
        <dbReference type="PROSITE" id="PS50213"/>
    </source>
</evidence>
<dbReference type="InterPro" id="IPR000782">
    <property type="entry name" value="FAS1_domain"/>
</dbReference>
<comment type="caution">
    <text evidence="3">The sequence shown here is derived from an EMBL/GenBank/DDBJ whole genome shotgun (WGS) entry which is preliminary data.</text>
</comment>
<proteinExistence type="predicted"/>
<dbReference type="EMBL" id="JBHUPD010000001">
    <property type="protein sequence ID" value="MFD2871537.1"/>
    <property type="molecule type" value="Genomic_DNA"/>
</dbReference>
<feature type="signal peptide" evidence="1">
    <location>
        <begin position="1"/>
        <end position="19"/>
    </location>
</feature>
<dbReference type="SUPFAM" id="SSF82153">
    <property type="entry name" value="FAS1 domain"/>
    <property type="match status" value="1"/>
</dbReference>
<name>A0ABW5Y8B3_9SPHI</name>
<dbReference type="PANTHER" id="PTHR10900:SF77">
    <property type="entry name" value="FI19380P1"/>
    <property type="match status" value="1"/>
</dbReference>
<dbReference type="InterPro" id="IPR050904">
    <property type="entry name" value="Adhesion/Biosynth-related"/>
</dbReference>
<dbReference type="RefSeq" id="WP_377182318.1">
    <property type="nucleotide sequence ID" value="NZ_JBHUPD010000001.1"/>
</dbReference>
<dbReference type="Pfam" id="PF02469">
    <property type="entry name" value="Fasciclin"/>
    <property type="match status" value="1"/>
</dbReference>
<evidence type="ECO:0000313" key="4">
    <source>
        <dbReference type="Proteomes" id="UP001597557"/>
    </source>
</evidence>
<feature type="domain" description="FAS1" evidence="2">
    <location>
        <begin position="49"/>
        <end position="194"/>
    </location>
</feature>
<keyword evidence="4" id="KW-1185">Reference proteome</keyword>
<dbReference type="Gene3D" id="2.30.180.10">
    <property type="entry name" value="FAS1 domain"/>
    <property type="match status" value="1"/>
</dbReference>
<feature type="chain" id="PRO_5047542150" evidence="1">
    <location>
        <begin position="20"/>
        <end position="201"/>
    </location>
</feature>
<keyword evidence="1" id="KW-0732">Signal</keyword>
<evidence type="ECO:0000256" key="1">
    <source>
        <dbReference type="SAM" id="SignalP"/>
    </source>
</evidence>
<protein>
    <submittedName>
        <fullName evidence="3">Fasciclin domain-containing protein</fullName>
    </submittedName>
</protein>
<accession>A0ABW5Y8B3</accession>
<sequence length="201" mass="22007">MKKLVFTIGLILGSLSLFAQASAVDSAHQTAKTTQPVLKNNEGAKMKPTDDATTNIYNSPEFWSFYRTIRFANLSETIRSRGPLTVFAPDNDAFTKLPPGKIDSLLEPKRLPDLIAMVTYHVVPGVLKAKDILHAIKAGNGTATFITLTGNKLMAKLDTNRNIVLIDENGGQSVISKFDIQQNNGVIHIVNAVLMPKFKEI</sequence>